<reference evidence="6" key="1">
    <citation type="submission" date="2021-11" db="EMBL/GenBank/DDBJ databases">
        <title>The complete genome of Massilia sp sp. G4R7.</title>
        <authorList>
            <person name="Liu L."/>
            <person name="Yue J."/>
            <person name="Yuan J."/>
            <person name="Yang F."/>
            <person name="Li L."/>
        </authorList>
    </citation>
    <scope>NUCLEOTIDE SEQUENCE</scope>
    <source>
        <strain evidence="6">G4R7</strain>
    </source>
</reference>
<dbReference type="PROSITE" id="PS50977">
    <property type="entry name" value="HTH_TETR_2"/>
    <property type="match status" value="1"/>
</dbReference>
<gene>
    <name evidence="6" type="ORF">LQ564_18360</name>
</gene>
<dbReference type="PANTHER" id="PTHR30055">
    <property type="entry name" value="HTH-TYPE TRANSCRIPTIONAL REGULATOR RUTR"/>
    <property type="match status" value="1"/>
</dbReference>
<dbReference type="RefSeq" id="WP_231059560.1">
    <property type="nucleotide sequence ID" value="NZ_JAJNOC010000006.1"/>
</dbReference>
<evidence type="ECO:0000313" key="6">
    <source>
        <dbReference type="EMBL" id="MCD2518275.1"/>
    </source>
</evidence>
<evidence type="ECO:0000256" key="1">
    <source>
        <dbReference type="ARBA" id="ARBA00023015"/>
    </source>
</evidence>
<keyword evidence="3" id="KW-0804">Transcription</keyword>
<dbReference type="Proteomes" id="UP001179361">
    <property type="component" value="Unassembled WGS sequence"/>
</dbReference>
<name>A0ABS8Q984_9BURK</name>
<sequence>MPTQEPPKLGLRERGKLEKRRRIKQAARAVFLEKGYDDATTREIAQAADVAIGTLFVYAKDKRDLLMMIVNDDLDAVNAELAEATWEGPLIDQLSAFFARRYAYWASEPRIARPAVQETFDFLSLSSGQGPETARFYARRSTISELLTSLIAAKQRAGRIGSDYAAADIASLFMTIYLTEVRRWLNQDDPQVEQGMARLRKLMSLALHGVRPAEGEAGAR</sequence>
<keyword evidence="1" id="KW-0805">Transcription regulation</keyword>
<proteinExistence type="predicted"/>
<dbReference type="PRINTS" id="PR00455">
    <property type="entry name" value="HTHTETR"/>
</dbReference>
<dbReference type="SUPFAM" id="SSF46689">
    <property type="entry name" value="Homeodomain-like"/>
    <property type="match status" value="1"/>
</dbReference>
<accession>A0ABS8Q984</accession>
<keyword evidence="7" id="KW-1185">Reference proteome</keyword>
<dbReference type="InterPro" id="IPR001647">
    <property type="entry name" value="HTH_TetR"/>
</dbReference>
<protein>
    <submittedName>
        <fullName evidence="6">TetR/AcrR family transcriptional regulator</fullName>
    </submittedName>
</protein>
<dbReference type="PANTHER" id="PTHR30055:SF234">
    <property type="entry name" value="HTH-TYPE TRANSCRIPTIONAL REGULATOR BETI"/>
    <property type="match status" value="1"/>
</dbReference>
<keyword evidence="2 4" id="KW-0238">DNA-binding</keyword>
<dbReference type="EMBL" id="JAJNOC010000006">
    <property type="protein sequence ID" value="MCD2518275.1"/>
    <property type="molecule type" value="Genomic_DNA"/>
</dbReference>
<evidence type="ECO:0000256" key="2">
    <source>
        <dbReference type="ARBA" id="ARBA00023125"/>
    </source>
</evidence>
<dbReference type="InterPro" id="IPR050109">
    <property type="entry name" value="HTH-type_TetR-like_transc_reg"/>
</dbReference>
<evidence type="ECO:0000313" key="7">
    <source>
        <dbReference type="Proteomes" id="UP001179361"/>
    </source>
</evidence>
<dbReference type="Gene3D" id="1.10.357.10">
    <property type="entry name" value="Tetracycline Repressor, domain 2"/>
    <property type="match status" value="1"/>
</dbReference>
<organism evidence="6 7">
    <name type="scientific">Massilia phyllostachyos</name>
    <dbReference type="NCBI Taxonomy" id="2898585"/>
    <lineage>
        <taxon>Bacteria</taxon>
        <taxon>Pseudomonadati</taxon>
        <taxon>Pseudomonadota</taxon>
        <taxon>Betaproteobacteria</taxon>
        <taxon>Burkholderiales</taxon>
        <taxon>Oxalobacteraceae</taxon>
        <taxon>Telluria group</taxon>
        <taxon>Massilia</taxon>
    </lineage>
</organism>
<dbReference type="InterPro" id="IPR009057">
    <property type="entry name" value="Homeodomain-like_sf"/>
</dbReference>
<evidence type="ECO:0000256" key="3">
    <source>
        <dbReference type="ARBA" id="ARBA00023163"/>
    </source>
</evidence>
<feature type="domain" description="HTH tetR-type" evidence="5">
    <location>
        <begin position="17"/>
        <end position="77"/>
    </location>
</feature>
<dbReference type="SUPFAM" id="SSF48498">
    <property type="entry name" value="Tetracyclin repressor-like, C-terminal domain"/>
    <property type="match status" value="1"/>
</dbReference>
<feature type="DNA-binding region" description="H-T-H motif" evidence="4">
    <location>
        <begin position="40"/>
        <end position="59"/>
    </location>
</feature>
<evidence type="ECO:0000259" key="5">
    <source>
        <dbReference type="PROSITE" id="PS50977"/>
    </source>
</evidence>
<dbReference type="InterPro" id="IPR036271">
    <property type="entry name" value="Tet_transcr_reg_TetR-rel_C_sf"/>
</dbReference>
<dbReference type="Pfam" id="PF00440">
    <property type="entry name" value="TetR_N"/>
    <property type="match status" value="1"/>
</dbReference>
<comment type="caution">
    <text evidence="6">The sequence shown here is derived from an EMBL/GenBank/DDBJ whole genome shotgun (WGS) entry which is preliminary data.</text>
</comment>
<evidence type="ECO:0000256" key="4">
    <source>
        <dbReference type="PROSITE-ProRule" id="PRU00335"/>
    </source>
</evidence>